<dbReference type="STRING" id="36842.SAMN02194393_02415"/>
<dbReference type="GO" id="GO:0047661">
    <property type="term" value="F:amino-acid racemase activity"/>
    <property type="evidence" value="ECO:0007669"/>
    <property type="project" value="InterPro"/>
</dbReference>
<dbReference type="OrthoDB" id="9791723at2"/>
<evidence type="ECO:0000313" key="2">
    <source>
        <dbReference type="Proteomes" id="UP000190285"/>
    </source>
</evidence>
<dbReference type="Gene3D" id="3.40.50.1860">
    <property type="match status" value="2"/>
</dbReference>
<dbReference type="InterPro" id="IPR015942">
    <property type="entry name" value="Asp/Glu/hydantoin_racemase"/>
</dbReference>
<proteinExistence type="predicted"/>
<protein>
    <submittedName>
        <fullName evidence="1">Asp/Glu/hydantoin racemase</fullName>
    </submittedName>
</protein>
<dbReference type="AlphaFoldDB" id="A0A1T5L2Z9"/>
<dbReference type="InterPro" id="IPR001920">
    <property type="entry name" value="Asp/Glu_race"/>
</dbReference>
<keyword evidence="2" id="KW-1185">Reference proteome</keyword>
<organism evidence="1 2">
    <name type="scientific">Maledivibacter halophilus</name>
    <dbReference type="NCBI Taxonomy" id="36842"/>
    <lineage>
        <taxon>Bacteria</taxon>
        <taxon>Bacillati</taxon>
        <taxon>Bacillota</taxon>
        <taxon>Clostridia</taxon>
        <taxon>Peptostreptococcales</taxon>
        <taxon>Caminicellaceae</taxon>
        <taxon>Maledivibacter</taxon>
    </lineage>
</organism>
<name>A0A1T5L2Z9_9FIRM</name>
<dbReference type="Pfam" id="PF01177">
    <property type="entry name" value="Asp_Glu_race"/>
    <property type="match status" value="1"/>
</dbReference>
<accession>A0A1T5L2Z9</accession>
<evidence type="ECO:0000313" key="1">
    <source>
        <dbReference type="EMBL" id="SKC70300.1"/>
    </source>
</evidence>
<dbReference type="Proteomes" id="UP000190285">
    <property type="component" value="Unassembled WGS sequence"/>
</dbReference>
<dbReference type="EMBL" id="FUZT01000005">
    <property type="protein sequence ID" value="SKC70300.1"/>
    <property type="molecule type" value="Genomic_DNA"/>
</dbReference>
<dbReference type="RefSeq" id="WP_079491923.1">
    <property type="nucleotide sequence ID" value="NZ_FUZT01000005.1"/>
</dbReference>
<reference evidence="1 2" key="1">
    <citation type="submission" date="2017-02" db="EMBL/GenBank/DDBJ databases">
        <authorList>
            <person name="Peterson S.W."/>
        </authorList>
    </citation>
    <scope>NUCLEOTIDE SEQUENCE [LARGE SCALE GENOMIC DNA]</scope>
    <source>
        <strain evidence="1 2">M1</strain>
    </source>
</reference>
<sequence>MDKLKLGVLRVLTTDDENILNIHGELLEKYFPEVKTETKCIPDQPNGIYDDESHKIAVPKIISLAKRWQESLDGLIISCAGDPAVEELKGILSIPVTGAGTPTAAYSLNIGKKVGVIGIGKKAPQSYIEVLGNNLIGYEKPHNVKNTNDLQTKEGKKEIIRSAQKLEEKGGQVIAFACTGLSTAKASLLLKEHISIQVIDAVFAEGLMMIGMCRYRKVFGGDNL</sequence>
<gene>
    <name evidence="1" type="ORF">SAMN02194393_02415</name>
</gene>